<keyword evidence="1" id="KW-0472">Membrane</keyword>
<organism evidence="2 3">
    <name type="scientific">Nocardioides dokdonensis FR1436</name>
    <dbReference type="NCBI Taxonomy" id="1300347"/>
    <lineage>
        <taxon>Bacteria</taxon>
        <taxon>Bacillati</taxon>
        <taxon>Actinomycetota</taxon>
        <taxon>Actinomycetes</taxon>
        <taxon>Propionibacteriales</taxon>
        <taxon>Nocardioidaceae</taxon>
        <taxon>Nocardioides</taxon>
    </lineage>
</organism>
<feature type="transmembrane region" description="Helical" evidence="1">
    <location>
        <begin position="772"/>
        <end position="794"/>
    </location>
</feature>
<dbReference type="AlphaFoldDB" id="A0A1A9GEE1"/>
<dbReference type="RefSeq" id="WP_068105190.1">
    <property type="nucleotide sequence ID" value="NZ_CP015079.1"/>
</dbReference>
<dbReference type="InterPro" id="IPR029044">
    <property type="entry name" value="Nucleotide-diphossugar_trans"/>
</dbReference>
<reference evidence="2 3" key="1">
    <citation type="submission" date="2016-03" db="EMBL/GenBank/DDBJ databases">
        <title>Complete genome sequence of a soil Actinobacterium, Nocardioides dokdonensis FR1436.</title>
        <authorList>
            <person name="Kwon S.-K."/>
            <person name="Kim K."/>
            <person name="Kim J.F."/>
        </authorList>
    </citation>
    <scope>NUCLEOTIDE SEQUENCE [LARGE SCALE GENOMIC DNA]</scope>
    <source>
        <strain evidence="2 3">FR1436</strain>
    </source>
</reference>
<dbReference type="SUPFAM" id="SSF53448">
    <property type="entry name" value="Nucleotide-diphospho-sugar transferases"/>
    <property type="match status" value="1"/>
</dbReference>
<feature type="transmembrane region" description="Helical" evidence="1">
    <location>
        <begin position="672"/>
        <end position="691"/>
    </location>
</feature>
<proteinExistence type="predicted"/>
<dbReference type="PATRIC" id="fig|1300347.3.peg.153"/>
<accession>A0A1A9GEE1</accession>
<dbReference type="InterPro" id="IPR050834">
    <property type="entry name" value="Glycosyltransf_2"/>
</dbReference>
<protein>
    <submittedName>
        <fullName evidence="2">N-acetylglucosaminyl-diphospho-decaprenol L-rhamnosyltransferase</fullName>
        <ecNumber evidence="2">2.4.1.289</ecNumber>
    </submittedName>
</protein>
<evidence type="ECO:0000313" key="3">
    <source>
        <dbReference type="Proteomes" id="UP000077868"/>
    </source>
</evidence>
<feature type="transmembrane region" description="Helical" evidence="1">
    <location>
        <begin position="616"/>
        <end position="635"/>
    </location>
</feature>
<dbReference type="EC" id="2.4.1.289" evidence="2"/>
<keyword evidence="2" id="KW-0328">Glycosyltransferase</keyword>
<feature type="transmembrane region" description="Helical" evidence="1">
    <location>
        <begin position="938"/>
        <end position="959"/>
    </location>
</feature>
<feature type="transmembrane region" description="Helical" evidence="1">
    <location>
        <begin position="698"/>
        <end position="719"/>
    </location>
</feature>
<evidence type="ECO:0000256" key="1">
    <source>
        <dbReference type="SAM" id="Phobius"/>
    </source>
</evidence>
<dbReference type="GO" id="GO:0102096">
    <property type="term" value="F:decaprenyl-N-acetyl-alpha-D-glucosaminyl-pyrophosphate:dTDP-alpha-L-rhamnose rhamnosyltransferase activity"/>
    <property type="evidence" value="ECO:0007669"/>
    <property type="project" value="UniProtKB-EC"/>
</dbReference>
<feature type="transmembrane region" description="Helical" evidence="1">
    <location>
        <begin position="731"/>
        <end position="751"/>
    </location>
</feature>
<feature type="transmembrane region" description="Helical" evidence="1">
    <location>
        <begin position="463"/>
        <end position="494"/>
    </location>
</feature>
<dbReference type="OrthoDB" id="3734530at2"/>
<dbReference type="PANTHER" id="PTHR43685">
    <property type="entry name" value="GLYCOSYLTRANSFERASE"/>
    <property type="match status" value="1"/>
</dbReference>
<keyword evidence="1" id="KW-1133">Transmembrane helix</keyword>
<dbReference type="STRING" id="1300347.I601_0150"/>
<dbReference type="KEGG" id="ndk:I601_0150"/>
<sequence length="968" mass="100459">MSESGRGAVVALVVSHDGARWLPVVIEGLRAQTRAPDRVVCVDTGSRDGSVELLEEAFGPVVPAPPTTGYPEAVRRGLAELAGPDAPEWIWLLHDDSTPDAGALEALLAAAEEHPEADVLGPKLREWPSLRRLLEVGVTISGTGRRETGLERGEYDQGQHDDVRRVLAVNTAGMLVRRRVLEALGGLDDHLPVFGNDLDLGWRAAAAGHTTLVVPSAVVFHAEAATRGLRRTALTGRHVHFQQRRAALFTLIANARPRSLPLQVVRLVLGTFLRVLGFLLVRSVSEALDELAALFSLAGSTGELRRARRERAQHTQAPPQEVRRLLAPPWLPYRHGLDAVGDVASAITDQASDVAERRRAAAAARDPAAYAASGAAGARRAVAEEDEVPDDTSFVARFLSDPVAVTAALVVVLAVLATRDAFGQVVGGALAPVPESVGAWWGLHLESWHALGQGTPVPAPAYLLPLTLVATLLGGGPGAAVSAVLLLAVPVALWGAWRFLRVTGRLAAVRGAPRWLLLWGAATYALVPVTSGAWGGGRLGPVVTTALLPWAAHAALGFVDPAPDRRWRAAWRVGLLLTLLVAFTPTAWLVAAAIGSVTVLVTSVLLRGAARDRSTWLPPVVALAVPLVLLAPWWVGSLRHDAAEALLLDPGRLPSAAPGGLDLLAGRLDSSGAPSVVGLLLVALAVLALVPRTTRLPVLLTWGVALLAALTTLALSWTTLDLPTGTAAPGVGAPLAVLVGALVVAVVLGGVGARASGETRDRTARSSTLSRAALVVLSVVAALVPVVGLGWGVLTDHGLGGDPGSGVPAYMVQSSELGPEHGILVLGGEVATGLEYTVRRGDGTTVGEDEVLALSGEDADLTATVRDLVSAPTPATVDRLGSLGIEYVVLPAPADGDVAARLDATGGLVQASAADRDTRAWQVGKDLSTEALGGGTSAVHVVALVVQGLGLILVLVLCAPTRERRRTA</sequence>
<gene>
    <name evidence="2" type="primary">wbbL</name>
    <name evidence="2" type="ORF">I601_0150</name>
</gene>
<dbReference type="EMBL" id="CP015079">
    <property type="protein sequence ID" value="ANH36604.1"/>
    <property type="molecule type" value="Genomic_DNA"/>
</dbReference>
<dbReference type="PANTHER" id="PTHR43685:SF3">
    <property type="entry name" value="SLR2126 PROTEIN"/>
    <property type="match status" value="1"/>
</dbReference>
<keyword evidence="1" id="KW-0812">Transmembrane</keyword>
<keyword evidence="2" id="KW-0808">Transferase</keyword>
<dbReference type="Proteomes" id="UP000077868">
    <property type="component" value="Chromosome"/>
</dbReference>
<evidence type="ECO:0000313" key="2">
    <source>
        <dbReference type="EMBL" id="ANH36604.1"/>
    </source>
</evidence>
<feature type="transmembrane region" description="Helical" evidence="1">
    <location>
        <begin position="589"/>
        <end position="609"/>
    </location>
</feature>
<dbReference type="Pfam" id="PF13641">
    <property type="entry name" value="Glyco_tranf_2_3"/>
    <property type="match status" value="1"/>
</dbReference>
<dbReference type="Gene3D" id="3.90.550.10">
    <property type="entry name" value="Spore Coat Polysaccharide Biosynthesis Protein SpsA, Chain A"/>
    <property type="match status" value="1"/>
</dbReference>
<feature type="transmembrane region" description="Helical" evidence="1">
    <location>
        <begin position="515"/>
        <end position="534"/>
    </location>
</feature>
<name>A0A1A9GEE1_9ACTN</name>
<keyword evidence="3" id="KW-1185">Reference proteome</keyword>